<evidence type="ECO:0000256" key="3">
    <source>
        <dbReference type="PROSITE-ProRule" id="PRU00023"/>
    </source>
</evidence>
<dbReference type="SUPFAM" id="SSF48403">
    <property type="entry name" value="Ankyrin repeat"/>
    <property type="match status" value="1"/>
</dbReference>
<feature type="transmembrane region" description="Helical" evidence="5">
    <location>
        <begin position="125"/>
        <end position="144"/>
    </location>
</feature>
<dbReference type="Proteomes" id="UP000626109">
    <property type="component" value="Unassembled WGS sequence"/>
</dbReference>
<dbReference type="InterPro" id="IPR036770">
    <property type="entry name" value="Ankyrin_rpt-contain_sf"/>
</dbReference>
<keyword evidence="2 3" id="KW-0040">ANK repeat</keyword>
<keyword evidence="5" id="KW-0812">Transmembrane</keyword>
<dbReference type="InterPro" id="IPR050745">
    <property type="entry name" value="Multifunctional_regulatory"/>
</dbReference>
<feature type="compositionally biased region" description="Low complexity" evidence="4">
    <location>
        <begin position="227"/>
        <end position="236"/>
    </location>
</feature>
<dbReference type="AlphaFoldDB" id="A0A813LB97"/>
<dbReference type="PANTHER" id="PTHR24189:SF50">
    <property type="entry name" value="ANKYRIN REPEAT AND SOCS BOX PROTEIN 2"/>
    <property type="match status" value="1"/>
</dbReference>
<name>A0A813LB97_POLGL</name>
<dbReference type="InterPro" id="IPR002110">
    <property type="entry name" value="Ankyrin_rpt"/>
</dbReference>
<dbReference type="PROSITE" id="PS50088">
    <property type="entry name" value="ANK_REPEAT"/>
    <property type="match status" value="1"/>
</dbReference>
<dbReference type="Gene3D" id="1.25.40.20">
    <property type="entry name" value="Ankyrin repeat-containing domain"/>
    <property type="match status" value="2"/>
</dbReference>
<organism evidence="6 7">
    <name type="scientific">Polarella glacialis</name>
    <name type="common">Dinoflagellate</name>
    <dbReference type="NCBI Taxonomy" id="89957"/>
    <lineage>
        <taxon>Eukaryota</taxon>
        <taxon>Sar</taxon>
        <taxon>Alveolata</taxon>
        <taxon>Dinophyceae</taxon>
        <taxon>Suessiales</taxon>
        <taxon>Suessiaceae</taxon>
        <taxon>Polarella</taxon>
    </lineage>
</organism>
<keyword evidence="5" id="KW-0472">Membrane</keyword>
<evidence type="ECO:0000256" key="4">
    <source>
        <dbReference type="SAM" id="MobiDB-lite"/>
    </source>
</evidence>
<feature type="repeat" description="ANK" evidence="3">
    <location>
        <begin position="419"/>
        <end position="451"/>
    </location>
</feature>
<sequence>MALAALSTWPLLPARVGSADRPLLKRQRPGSALCNHDAAVFMAFPLSGGSSSSSDTGLGNAGFRSPDCALGAVLAGGLGLSVARSSPWGSTLGRRGSVRSRRGARQAEGAWKSWRRKLERTDWQFAIAILAVFIGVAAATSALGNGGSLFPSSSQGFGQLLGWKSRRSWWPGSRQQDPLAWLAALFGGREGLLLASALALCALAASQSKRFGRFSSAPRRREVPSAPRQLRVSSQRPSSSRSEFLLPTVLLADQAEAEAVAAFRAFRARIKEGDELRSVIEFESWGEGGYPKRPLLRSELRILLEEAARKGRQLSLITSLAASLERTGVQLDWAAEHDCSESFGRYALDFAIEAAVNENSDEQVTLKLLDLGMASGAGNTSKLNANPWLRAAAGRGMLQLVNRLIAECGADVNSVDPRFGSTALDKAADAGRDQVALRLLELGADVSVGRGVDYKLARVGPQVRSSLVAASAKSAAALRAPSTESKGLTDKAFGEFRRQFGQNSERQSIQALDTLRDSAGGLLTSGQLALLLEDVARDGYRPALLRRLCSDLESAGIAFGWEKGTDVLKGTGTFGQRPLDQALQTAAEENSDERAALLLLDTGLAATSGRPVRLNANPLLRTAATRCLPRLAERLVLKAAADCNAADPRFGTTALDRAVSAGCDAVAKKLLELGASPDAGRGRSYLLSVASPKVSSLIRSAGQ</sequence>
<protein>
    <submittedName>
        <fullName evidence="6">Uncharacterized protein</fullName>
    </submittedName>
</protein>
<dbReference type="SMART" id="SM00248">
    <property type="entry name" value="ANK"/>
    <property type="match status" value="2"/>
</dbReference>
<reference evidence="6" key="1">
    <citation type="submission" date="2021-02" db="EMBL/GenBank/DDBJ databases">
        <authorList>
            <person name="Dougan E. K."/>
            <person name="Rhodes N."/>
            <person name="Thang M."/>
            <person name="Chan C."/>
        </authorList>
    </citation>
    <scope>NUCLEOTIDE SEQUENCE</scope>
</reference>
<accession>A0A813LB97</accession>
<evidence type="ECO:0000256" key="5">
    <source>
        <dbReference type="SAM" id="Phobius"/>
    </source>
</evidence>
<dbReference type="PROSITE" id="PS50297">
    <property type="entry name" value="ANK_REP_REGION"/>
    <property type="match status" value="1"/>
</dbReference>
<keyword evidence="5" id="KW-1133">Transmembrane helix</keyword>
<comment type="caution">
    <text evidence="6">The sequence shown here is derived from an EMBL/GenBank/DDBJ whole genome shotgun (WGS) entry which is preliminary data.</text>
</comment>
<keyword evidence="1" id="KW-0677">Repeat</keyword>
<dbReference type="PANTHER" id="PTHR24189">
    <property type="entry name" value="MYOTROPHIN"/>
    <property type="match status" value="1"/>
</dbReference>
<evidence type="ECO:0000313" key="6">
    <source>
        <dbReference type="EMBL" id="CAE8723390.1"/>
    </source>
</evidence>
<evidence type="ECO:0000256" key="2">
    <source>
        <dbReference type="ARBA" id="ARBA00023043"/>
    </source>
</evidence>
<gene>
    <name evidence="6" type="ORF">PGLA2088_LOCUS43107</name>
</gene>
<proteinExistence type="predicted"/>
<feature type="region of interest" description="Disordered" evidence="4">
    <location>
        <begin position="215"/>
        <end position="236"/>
    </location>
</feature>
<evidence type="ECO:0000256" key="1">
    <source>
        <dbReference type="ARBA" id="ARBA00022737"/>
    </source>
</evidence>
<evidence type="ECO:0000313" key="7">
    <source>
        <dbReference type="Proteomes" id="UP000626109"/>
    </source>
</evidence>
<dbReference type="EMBL" id="CAJNNW010034644">
    <property type="protein sequence ID" value="CAE8723390.1"/>
    <property type="molecule type" value="Genomic_DNA"/>
</dbReference>